<dbReference type="EC" id="1.8.1.4" evidence="9"/>
<comment type="similarity">
    <text evidence="1">Belongs to the class-I pyridine nucleotide-disulfide oxidoreductase family.</text>
</comment>
<evidence type="ECO:0000313" key="9">
    <source>
        <dbReference type="EMBL" id="RTR03889.1"/>
    </source>
</evidence>
<dbReference type="PANTHER" id="PTHR43014">
    <property type="entry name" value="MERCURIC REDUCTASE"/>
    <property type="match status" value="1"/>
</dbReference>
<organism evidence="9 10">
    <name type="scientific">Halomonas nitroreducens</name>
    <dbReference type="NCBI Taxonomy" id="447425"/>
    <lineage>
        <taxon>Bacteria</taxon>
        <taxon>Pseudomonadati</taxon>
        <taxon>Pseudomonadota</taxon>
        <taxon>Gammaproteobacteria</taxon>
        <taxon>Oceanospirillales</taxon>
        <taxon>Halomonadaceae</taxon>
        <taxon>Halomonas</taxon>
    </lineage>
</organism>
<evidence type="ECO:0000313" key="10">
    <source>
        <dbReference type="Proteomes" id="UP000267400"/>
    </source>
</evidence>
<gene>
    <name evidence="9" type="ORF">EKG36_10065</name>
</gene>
<keyword evidence="3 5" id="KW-0274">FAD</keyword>
<keyword evidence="10" id="KW-1185">Reference proteome</keyword>
<dbReference type="Gene3D" id="3.30.390.30">
    <property type="match status" value="1"/>
</dbReference>
<accession>A0A431V5I4</accession>
<feature type="binding site" evidence="5">
    <location>
        <begin position="192"/>
        <end position="199"/>
    </location>
    <ligand>
        <name>NAD(+)</name>
        <dbReference type="ChEBI" id="CHEBI:57540"/>
    </ligand>
</feature>
<feature type="domain" description="Pyridine nucleotide-disulphide oxidoreductase dimerisation" evidence="7">
    <location>
        <begin position="363"/>
        <end position="462"/>
    </location>
</feature>
<dbReference type="PRINTS" id="PR00411">
    <property type="entry name" value="PNDRDTASEI"/>
</dbReference>
<evidence type="ECO:0000256" key="5">
    <source>
        <dbReference type="PIRSR" id="PIRSR000350-3"/>
    </source>
</evidence>
<feature type="domain" description="FAD/NAD(P)-binding" evidence="8">
    <location>
        <begin position="22"/>
        <end position="339"/>
    </location>
</feature>
<keyword evidence="5" id="KW-0547">Nucleotide-binding</keyword>
<feature type="binding site" evidence="5">
    <location>
        <position position="66"/>
    </location>
    <ligand>
        <name>FAD</name>
        <dbReference type="ChEBI" id="CHEBI:57692"/>
    </ligand>
</feature>
<evidence type="ECO:0000256" key="3">
    <source>
        <dbReference type="ARBA" id="ARBA00022827"/>
    </source>
</evidence>
<feature type="binding site" evidence="5">
    <location>
        <position position="324"/>
    </location>
    <ligand>
        <name>FAD</name>
        <dbReference type="ChEBI" id="CHEBI:57692"/>
    </ligand>
</feature>
<dbReference type="Pfam" id="PF02852">
    <property type="entry name" value="Pyr_redox_dim"/>
    <property type="match status" value="1"/>
</dbReference>
<sequence length="487" mass="53418">MNAHSQRGRRSESAMKTMNVEYAIIGAGTSGLGAYSRISRQTDSLVMIQDGPYGTTCARVGCMPSKLLITAADHAHHLQTSDFFGVPASGRVEGRKVLERLRRERDDRFVARNLGYVDKIPAHHKLEGRARFIGPGRLMVGEGIEVNAKKFILACGSRPAISEVFEPVMARVLTSDTVFELEDLPRSIAVIGMGVIALELGQALHRLGVATTIYGRSGKINALTHPAMQRQALDVLATELDIHASGQVRSTWEDAEGAWIEYEQSNGERVTKVFDRVLVATGRVSNVDRLGMEHADVESSDTGAIRFDPQTMRCSHHPIFIAGDATDHLPVWHEAYDEGRIAADNALNYPDAAPAARRPPLMVFFTDPQIAIVGQSFQRLQGREIVIGELPFASPRHVVWNKVQGHIQVYLDARSGAILGAELLGYQAEHLAHLLALAITHGMTAEQVLEMPIYHPSAEELLRDVLIDAQKKRRSHAAKEMSLASSA</sequence>
<dbReference type="Proteomes" id="UP000267400">
    <property type="component" value="Unassembled WGS sequence"/>
</dbReference>
<keyword evidence="5" id="KW-0520">NAD</keyword>
<comment type="cofactor">
    <cofactor evidence="5">
        <name>FAD</name>
        <dbReference type="ChEBI" id="CHEBI:57692"/>
    </cofactor>
    <text evidence="5">Binds 1 FAD per subunit.</text>
</comment>
<dbReference type="NCBIfam" id="NF004939">
    <property type="entry name" value="PRK06292.1-1"/>
    <property type="match status" value="1"/>
</dbReference>
<evidence type="ECO:0000259" key="8">
    <source>
        <dbReference type="Pfam" id="PF07992"/>
    </source>
</evidence>
<protein>
    <submittedName>
        <fullName evidence="9">Dihydrolipoyl dehydrogenase</fullName>
        <ecNumber evidence="9">1.8.1.4</ecNumber>
    </submittedName>
</protein>
<dbReference type="InterPro" id="IPR004099">
    <property type="entry name" value="Pyr_nucl-diS_OxRdtase_dimer"/>
</dbReference>
<feature type="binding site" evidence="5">
    <location>
        <position position="282"/>
    </location>
    <ligand>
        <name>NAD(+)</name>
        <dbReference type="ChEBI" id="CHEBI:57540"/>
    </ligand>
</feature>
<reference evidence="9 10" key="1">
    <citation type="submission" date="2018-12" db="EMBL/GenBank/DDBJ databases">
        <authorList>
            <person name="Yu L."/>
        </authorList>
    </citation>
    <scope>NUCLEOTIDE SEQUENCE [LARGE SCALE GENOMIC DNA]</scope>
    <source>
        <strain evidence="9 10">11S</strain>
    </source>
</reference>
<keyword evidence="2" id="KW-0285">Flavoprotein</keyword>
<dbReference type="EMBL" id="RXNS01000008">
    <property type="protein sequence ID" value="RTR03889.1"/>
    <property type="molecule type" value="Genomic_DNA"/>
</dbReference>
<dbReference type="SUPFAM" id="SSF51905">
    <property type="entry name" value="FAD/NAD(P)-binding domain"/>
    <property type="match status" value="1"/>
</dbReference>
<keyword evidence="9" id="KW-0560">Oxidoreductase</keyword>
<dbReference type="GO" id="GO:0004148">
    <property type="term" value="F:dihydrolipoyl dehydrogenase (NADH) activity"/>
    <property type="evidence" value="ECO:0007669"/>
    <property type="project" value="UniProtKB-EC"/>
</dbReference>
<evidence type="ECO:0000256" key="4">
    <source>
        <dbReference type="PIRSR" id="PIRSR000350-2"/>
    </source>
</evidence>
<name>A0A431V5I4_9GAMM</name>
<dbReference type="OrthoDB" id="9800167at2"/>
<feature type="disulfide bond" description="Redox-active" evidence="6">
    <location>
        <begin position="57"/>
        <end position="62"/>
    </location>
</feature>
<dbReference type="InterPro" id="IPR023753">
    <property type="entry name" value="FAD/NAD-binding_dom"/>
</dbReference>
<proteinExistence type="inferred from homology"/>
<evidence type="ECO:0000256" key="1">
    <source>
        <dbReference type="ARBA" id="ARBA00007532"/>
    </source>
</evidence>
<dbReference type="PRINTS" id="PR00368">
    <property type="entry name" value="FADPNR"/>
</dbReference>
<dbReference type="Pfam" id="PF07992">
    <property type="entry name" value="Pyr_redox_2"/>
    <property type="match status" value="1"/>
</dbReference>
<dbReference type="SUPFAM" id="SSF55424">
    <property type="entry name" value="FAD/NAD-linked reductases, dimerisation (C-terminal) domain"/>
    <property type="match status" value="1"/>
</dbReference>
<dbReference type="Gene3D" id="3.50.50.60">
    <property type="entry name" value="FAD/NAD(P)-binding domain"/>
    <property type="match status" value="2"/>
</dbReference>
<comment type="caution">
    <text evidence="9">The sequence shown here is derived from an EMBL/GenBank/DDBJ whole genome shotgun (WGS) entry which is preliminary data.</text>
</comment>
<dbReference type="GO" id="GO:0003955">
    <property type="term" value="F:NAD(P)H dehydrogenase (quinone) activity"/>
    <property type="evidence" value="ECO:0007669"/>
    <property type="project" value="TreeGrafter"/>
</dbReference>
<dbReference type="PIRSF" id="PIRSF000350">
    <property type="entry name" value="Mercury_reductase_MerA"/>
    <property type="match status" value="1"/>
</dbReference>
<evidence type="ECO:0000259" key="7">
    <source>
        <dbReference type="Pfam" id="PF02852"/>
    </source>
</evidence>
<dbReference type="GO" id="GO:0050660">
    <property type="term" value="F:flavin adenine dinucleotide binding"/>
    <property type="evidence" value="ECO:0007669"/>
    <property type="project" value="TreeGrafter"/>
</dbReference>
<feature type="active site" description="Proton acceptor" evidence="4">
    <location>
        <position position="455"/>
    </location>
</feature>
<dbReference type="InterPro" id="IPR001100">
    <property type="entry name" value="Pyr_nuc-diS_OxRdtase"/>
</dbReference>
<dbReference type="InterPro" id="IPR016156">
    <property type="entry name" value="FAD/NAD-linked_Rdtase_dimer_sf"/>
</dbReference>
<evidence type="ECO:0000256" key="6">
    <source>
        <dbReference type="PIRSR" id="PIRSR000350-4"/>
    </source>
</evidence>
<dbReference type="PANTHER" id="PTHR43014:SF4">
    <property type="entry name" value="PYRIDINE NUCLEOTIDE-DISULFIDE OXIDOREDUCTASE RCLA-RELATED"/>
    <property type="match status" value="1"/>
</dbReference>
<dbReference type="AlphaFoldDB" id="A0A431V5I4"/>
<dbReference type="InterPro" id="IPR036188">
    <property type="entry name" value="FAD/NAD-bd_sf"/>
</dbReference>
<evidence type="ECO:0000256" key="2">
    <source>
        <dbReference type="ARBA" id="ARBA00022630"/>
    </source>
</evidence>